<name>A0A2P8HB21_CHINA</name>
<proteinExistence type="predicted"/>
<reference evidence="1 2" key="1">
    <citation type="submission" date="2018-03" db="EMBL/GenBank/DDBJ databases">
        <title>Genomic Encyclopedia of Archaeal and Bacterial Type Strains, Phase II (KMG-II): from individual species to whole genera.</title>
        <authorList>
            <person name="Goeker M."/>
        </authorList>
    </citation>
    <scope>NUCLEOTIDE SEQUENCE [LARGE SCALE GENOMIC DNA]</scope>
    <source>
        <strain evidence="1 2">DSM 24859</strain>
    </source>
</reference>
<dbReference type="Proteomes" id="UP000240971">
    <property type="component" value="Unassembled WGS sequence"/>
</dbReference>
<keyword evidence="2" id="KW-1185">Reference proteome</keyword>
<evidence type="ECO:0000313" key="1">
    <source>
        <dbReference type="EMBL" id="PSL43410.1"/>
    </source>
</evidence>
<comment type="caution">
    <text evidence="1">The sequence shown here is derived from an EMBL/GenBank/DDBJ whole genome shotgun (WGS) entry which is preliminary data.</text>
</comment>
<protein>
    <submittedName>
        <fullName evidence="1">Uncharacterized protein</fullName>
    </submittedName>
</protein>
<dbReference type="EMBL" id="PYAW01000008">
    <property type="protein sequence ID" value="PSL43410.1"/>
    <property type="molecule type" value="Genomic_DNA"/>
</dbReference>
<dbReference type="RefSeq" id="WP_158267158.1">
    <property type="nucleotide sequence ID" value="NZ_PYAW01000008.1"/>
</dbReference>
<dbReference type="AlphaFoldDB" id="A0A2P8HB21"/>
<organism evidence="1 2">
    <name type="scientific">Chitinophaga niastensis</name>
    <dbReference type="NCBI Taxonomy" id="536980"/>
    <lineage>
        <taxon>Bacteria</taxon>
        <taxon>Pseudomonadati</taxon>
        <taxon>Bacteroidota</taxon>
        <taxon>Chitinophagia</taxon>
        <taxon>Chitinophagales</taxon>
        <taxon>Chitinophagaceae</taxon>
        <taxon>Chitinophaga</taxon>
    </lineage>
</organism>
<accession>A0A2P8HB21</accession>
<sequence>MKGIFKVLKYAGVIIIVLEAVKTVMTKVSENYPELLETKEKQDVKQL</sequence>
<evidence type="ECO:0000313" key="2">
    <source>
        <dbReference type="Proteomes" id="UP000240971"/>
    </source>
</evidence>
<gene>
    <name evidence="1" type="ORF">CLV51_10899</name>
</gene>